<dbReference type="EMBL" id="MH595447">
    <property type="protein sequence ID" value="AYV61088.1"/>
    <property type="molecule type" value="Genomic_DNA"/>
</dbReference>
<reference evidence="9" key="2">
    <citation type="journal article" date="2018" name="Virus">
        <title>Identification of a new turncurtovirus in the leafhopper Circulifer haematoceps and the host plant species Sesamum indicum.</title>
        <authorList>
            <person name="Hasanvand V."/>
            <person name="Kamali M."/>
            <person name="Heydarnejad J."/>
            <person name="Massumi H."/>
            <person name="Kvarnheden A."/>
            <person name="Varsani A."/>
        </authorList>
    </citation>
    <scope>NUCLEOTIDE SEQUENCE</scope>
    <source>
        <strain evidence="9">IR/Orz/LH_4/14</strain>
    </source>
</reference>
<dbReference type="EMBL" id="MH595451">
    <property type="protein sequence ID" value="AYV61112.1"/>
    <property type="molecule type" value="Genomic_DNA"/>
</dbReference>
<evidence type="ECO:0000313" key="1">
    <source>
        <dbReference type="EMBL" id="AYV61070.1"/>
    </source>
</evidence>
<protein>
    <submittedName>
        <fullName evidence="10">Movement protein</fullName>
    </submittedName>
    <submittedName>
        <fullName evidence="2">V2 protein</fullName>
    </submittedName>
</protein>
<reference evidence="2" key="1">
    <citation type="journal article" date="2018" name="Virus">
        <title>Identification of a new turncurtovirus in the leafhopper Circulifer haematoceps and the host plant species Sesamum indicum.</title>
        <authorList>
            <person name="Hasanvand V."/>
            <person name="Kamali M."/>
            <person name="Heydarnejad J."/>
            <person name="Massumi H."/>
            <person name="Kvarnheden A."/>
            <person name="Varsani A."/>
        </authorList>
    </citation>
    <scope>NUCLEOTIDE SEQUENCE</scope>
    <source>
        <strain evidence="6">IR/Jir/JK_1-6/14</strain>
        <strain evidence="7">IR/Jir/JK_6-2/14</strain>
        <strain evidence="8">IR/Jir/JK_7-4/14</strain>
        <strain evidence="5">IR/Orz/LH_4-15/14</strain>
        <strain evidence="2">IR/Orz/LH_4-2/14</strain>
        <strain evidence="4">IR/Orz/LH_4-3/14</strain>
        <strain evidence="3">IR/Orz/LH_4-5/14</strain>
        <strain evidence="1">IR/Sir/LH_1-13/14</strain>
    </source>
</reference>
<dbReference type="EMBL" id="MH595454">
    <property type="protein sequence ID" value="AYV61130.1"/>
    <property type="molecule type" value="Genomic_DNA"/>
</dbReference>
<evidence type="ECO:0000313" key="4">
    <source>
        <dbReference type="EMBL" id="AYV61088.1"/>
    </source>
</evidence>
<dbReference type="EMBL" id="MH595445">
    <property type="protein sequence ID" value="AYV61076.1"/>
    <property type="molecule type" value="Genomic_DNA"/>
</dbReference>
<dbReference type="EMBL" id="MH595449">
    <property type="protein sequence ID" value="AYV61100.1"/>
    <property type="molecule type" value="Genomic_DNA"/>
</dbReference>
<dbReference type="EMBL" id="MH595444">
    <property type="protein sequence ID" value="AYV61070.1"/>
    <property type="molecule type" value="Genomic_DNA"/>
</dbReference>
<evidence type="ECO:0000313" key="11">
    <source>
        <dbReference type="EMBL" id="QLJ85098.1"/>
    </source>
</evidence>
<name>A0A3S5H8B9_9GEMI</name>
<evidence type="ECO:0000313" key="6">
    <source>
        <dbReference type="EMBL" id="AYV61100.1"/>
    </source>
</evidence>
<sequence length="131" mass="15280">MEYSAPRIVLPVQAFSYKKRRFYSLKEFLFAPLEALLKSDGFPVGDYREFDLDNLIELYRSEHRSIKELFEDEYVVRREEGKASVYPRLRLEKPVPVQEVGGKEVPISDPECTCCSEEKGVDEVQKDLVQK</sequence>
<evidence type="ECO:0000313" key="7">
    <source>
        <dbReference type="EMBL" id="AYV61106.1"/>
    </source>
</evidence>
<dbReference type="EMBL" id="MT041693">
    <property type="protein sequence ID" value="QLJ85086.1"/>
    <property type="molecule type" value="Genomic_DNA"/>
</dbReference>
<evidence type="ECO:0000313" key="3">
    <source>
        <dbReference type="EMBL" id="AYV61082.1"/>
    </source>
</evidence>
<accession>A0A3S5H8B9</accession>
<dbReference type="EMBL" id="MH595450">
    <property type="protein sequence ID" value="AYV61106.1"/>
    <property type="molecule type" value="Genomic_DNA"/>
</dbReference>
<evidence type="ECO:0000313" key="8">
    <source>
        <dbReference type="EMBL" id="AYV61112.1"/>
    </source>
</evidence>
<proteinExistence type="predicted"/>
<reference evidence="10" key="3">
    <citation type="submission" date="2020-02" db="EMBL/GenBank/DDBJ databases">
        <title>Host range of sesame curly top virus in south-eastern Iran.</title>
        <authorList>
            <person name="Hasanvand V."/>
            <person name="Heydanejad J."/>
            <person name="Massumi H."/>
            <person name="Kleinow T."/>
            <person name="Jeske H."/>
            <person name="Varsani A."/>
        </authorList>
    </citation>
    <scope>NUCLEOTIDE SEQUENCE</scope>
    <source>
        <strain evidence="10">IR:Bag:13Ba:Egg:17</strain>
        <strain evidence="11">IR:Sir:49Sir:Fab:17</strain>
    </source>
</reference>
<dbReference type="EMBL" id="MH595446">
    <property type="protein sequence ID" value="AYV61082.1"/>
    <property type="molecule type" value="Genomic_DNA"/>
</dbReference>
<evidence type="ECO:0000313" key="2">
    <source>
        <dbReference type="EMBL" id="AYV61076.1"/>
    </source>
</evidence>
<evidence type="ECO:0000313" key="10">
    <source>
        <dbReference type="EMBL" id="QLJ85086.1"/>
    </source>
</evidence>
<evidence type="ECO:0000313" key="9">
    <source>
        <dbReference type="EMBL" id="AYV61130.1"/>
    </source>
</evidence>
<organism evidence="2">
    <name type="scientific">Sesame curly top virus</name>
    <dbReference type="NCBI Taxonomy" id="2487726"/>
    <lineage>
        <taxon>Viruses</taxon>
        <taxon>Monodnaviria</taxon>
        <taxon>Shotokuvirae</taxon>
        <taxon>Cressdnaviricota</taxon>
        <taxon>Repensiviricetes</taxon>
        <taxon>Geplafuvirales</taxon>
        <taxon>Geminiviridae</taxon>
        <taxon>Turncurtovirus</taxon>
        <taxon>Turncurtovirus sesami</taxon>
    </lineage>
</organism>
<dbReference type="EMBL" id="MT041695">
    <property type="protein sequence ID" value="QLJ85098.1"/>
    <property type="molecule type" value="Genomic_DNA"/>
</dbReference>
<gene>
    <name evidence="2" type="primary">V2</name>
    <name evidence="10" type="synonym">mp</name>
</gene>
<evidence type="ECO:0000313" key="5">
    <source>
        <dbReference type="EMBL" id="AYV61094.1"/>
    </source>
</evidence>
<dbReference type="EMBL" id="MH595448">
    <property type="protein sequence ID" value="AYV61094.1"/>
    <property type="molecule type" value="Genomic_DNA"/>
</dbReference>
<dbReference type="Proteomes" id="UP001240789">
    <property type="component" value="Segment"/>
</dbReference>